<comment type="subcellular location">
    <subcellularLocation>
        <location evidence="1 5">Nucleus envelope</location>
    </subcellularLocation>
</comment>
<keyword evidence="9" id="KW-1185">Reference proteome</keyword>
<evidence type="ECO:0000256" key="1">
    <source>
        <dbReference type="ARBA" id="ARBA00004259"/>
    </source>
</evidence>
<feature type="region of interest" description="Disordered" evidence="6">
    <location>
        <begin position="1292"/>
        <end position="1331"/>
    </location>
</feature>
<dbReference type="InterPro" id="IPR045107">
    <property type="entry name" value="SAC3/GANP/THP3"/>
</dbReference>
<dbReference type="InterPro" id="IPR005062">
    <property type="entry name" value="SAC3/GANP/THP3_conserved"/>
</dbReference>
<dbReference type="GO" id="GO:0042274">
    <property type="term" value="P:ribosomal small subunit biogenesis"/>
    <property type="evidence" value="ECO:0007669"/>
    <property type="project" value="UniProtKB-UniRule"/>
</dbReference>
<reference evidence="8 9" key="1">
    <citation type="submission" date="2016-01" db="EMBL/GenBank/DDBJ databases">
        <title>Genome sequence of the yeast Holleya sinecauda.</title>
        <authorList>
            <person name="Dietrich F.S."/>
        </authorList>
    </citation>
    <scope>NUCLEOTIDE SEQUENCE [LARGE SCALE GENOMIC DNA]</scope>
    <source>
        <strain evidence="8 9">ATCC 58844</strain>
    </source>
</reference>
<evidence type="ECO:0000259" key="7">
    <source>
        <dbReference type="PROSITE" id="PS50250"/>
    </source>
</evidence>
<evidence type="ECO:0000256" key="5">
    <source>
        <dbReference type="PIRNR" id="PIRNR037320"/>
    </source>
</evidence>
<dbReference type="FunFam" id="1.25.40.990:FF:000008">
    <property type="entry name" value="Nuclear mRNA export protein SAC3"/>
    <property type="match status" value="1"/>
</dbReference>
<dbReference type="STRING" id="45286.A0A120K141"/>
<feature type="domain" description="PCI" evidence="7">
    <location>
        <begin position="321"/>
        <end position="510"/>
    </location>
</feature>
<dbReference type="PIRSF" id="PIRSF037320">
    <property type="entry name" value="mRNA_export_factor_Sac3"/>
    <property type="match status" value="1"/>
</dbReference>
<dbReference type="PANTHER" id="PTHR12436:SF3">
    <property type="entry name" value="GERMINAL-CENTER ASSOCIATED NUCLEAR PROTEIN"/>
    <property type="match status" value="1"/>
</dbReference>
<dbReference type="EMBL" id="CP014242">
    <property type="protein sequence ID" value="AMD18989.1"/>
    <property type="molecule type" value="Genomic_DNA"/>
</dbReference>
<dbReference type="GeneID" id="28722190"/>
<dbReference type="GO" id="GO:0005737">
    <property type="term" value="C:cytoplasm"/>
    <property type="evidence" value="ECO:0007669"/>
    <property type="project" value="TreeGrafter"/>
</dbReference>
<evidence type="ECO:0000313" key="9">
    <source>
        <dbReference type="Proteomes" id="UP000243052"/>
    </source>
</evidence>
<evidence type="ECO:0000313" key="8">
    <source>
        <dbReference type="EMBL" id="AMD18989.1"/>
    </source>
</evidence>
<name>A0A120K141_9SACH</name>
<evidence type="ECO:0000256" key="3">
    <source>
        <dbReference type="ARBA" id="ARBA00023242"/>
    </source>
</evidence>
<proteinExistence type="inferred from homology"/>
<feature type="compositionally biased region" description="Polar residues" evidence="6">
    <location>
        <begin position="1294"/>
        <end position="1306"/>
    </location>
</feature>
<dbReference type="Pfam" id="PF03399">
    <property type="entry name" value="SAC3_GANP"/>
    <property type="match status" value="1"/>
</dbReference>
<dbReference type="PANTHER" id="PTHR12436">
    <property type="entry name" value="80 KDA MCM3-ASSOCIATED PROTEIN"/>
    <property type="match status" value="1"/>
</dbReference>
<evidence type="ECO:0000256" key="6">
    <source>
        <dbReference type="SAM" id="MobiDB-lite"/>
    </source>
</evidence>
<evidence type="ECO:0000256" key="4">
    <source>
        <dbReference type="ARBA" id="ARBA00038443"/>
    </source>
</evidence>
<sequence>MASVGSLNPFTNAFKKKSFKDSDKNFTNKSQKLKFGISNKEQQRTEQLASVYRQEDKIVMPIAKESKRMIPRLTQEQNIKTGPLLIERDPSSIGFRNFSHKDRELPRYLIQQSPIITSTNFTKDPWDAANQKKMLSLENSISDVTELWEALKKIRDVERKIMEQKGLVDRADLAKDLNDAIVFQGTCEDMCPIFERARRSVENNVVRYEKDNPTDKKISRFKAIKVFARPAAAAAPPLPSDVRPPHVLVKTLDYIVANIVQLLPDCESFLWDRMRSIRQDFTYQNYSGPEAVDCNERIVRIHLLILHVMAKADIEYSRQQELEQLNKALITLSEIYDEVRIRGGSCPNEAEFRAYAFLSKIRDPEYDKMIQGLPRHIFHDEIVQLAICFRRIISNTSYIERGHVKTENCLHLYRRFFQLIKSPNVPFLMSSFLEVYVNEIRFYAIKSLSMTVSKKHKNIPFSYFLEELLFNDLDELTTFCNYYAIGMYENGISLKSLKYHSHLITERKPLKQACLKCVEDKLKRTTYIDLINSGKPNNDILGIHVNGTMSKLPAVEINPDFEHKSMTPSPMCANVFNKGNIMASNGSANNPILQSQVVHAAGKKDDAIRHSNKPPNDINVTVSTLFSTPATPIVPPRLGSFTAYVQGSKNTIQEVNINESKKKNEEFKKSNELKLMRNQAPLRIQDFNLKSNISEESIKTETKTPNIPTEPKKKKQLPILQISDNLIRSIVNDKVSDVIKDEFDNIAKRERRLKTLSNDLFKAFIHETLFFIYSETRADLFHEKNVLKSCITAWKLQYEARKSERELKKKRKEELLQVGKQLGIPVLKRPRTSDVNNSSASAFHGNSSFLRTPRTWIDTPVAPETNHFNTPVRKNTLLWQPIDLVRNYCSMIAAHNEDVDHSVLSDGFSGCKNELSLYVYARTWSSVSGSWLLNKFSLNSQPRFDVSTSDFKLSVVKLGNDYHPSDFKHLQLLIFNTGVTDLDIYDLEMRLKQDGEKLVELVHGISLNTDYKFCILLVYWSSTGSHWSDRDIAKYLKLNTIRKLFGSVIQSIEIAMMNNDRPDETLVKSLVTIADKFKFQLTERGEYNKSILKRNLAGAGGSAISNFPEPSNTIDERLNKALQLEKQKHENYKSKKSLYAHLQNHISASPKFKVKKLPVLLSEKNKGKFKTPMNVLPHRKSLSESPMASLPSQSSHLAAKIKHLPVPIATYGTPSQVRPQHHSSHNKWLLQTPSVAVAGSSGVPITGTANTSGLSNITFAPLLMTPIEKIILETPPPNKLRKLPDKTGSFKAQLDTSKANAITSTDAPALSMENRQSYKPRPYDALNASVNESDSMQELRGLIASVKDKLKR</sequence>
<dbReference type="PROSITE" id="PS50250">
    <property type="entry name" value="PCI"/>
    <property type="match status" value="1"/>
</dbReference>
<protein>
    <recommendedName>
        <fullName evidence="5">Nuclear mRNA export factor</fullName>
    </recommendedName>
</protein>
<dbReference type="InterPro" id="IPR024293">
    <property type="entry name" value="SAC3_helical"/>
</dbReference>
<dbReference type="OrthoDB" id="264795at2759"/>
<organism evidence="8 9">
    <name type="scientific">Eremothecium sinecaudum</name>
    <dbReference type="NCBI Taxonomy" id="45286"/>
    <lineage>
        <taxon>Eukaryota</taxon>
        <taxon>Fungi</taxon>
        <taxon>Dikarya</taxon>
        <taxon>Ascomycota</taxon>
        <taxon>Saccharomycotina</taxon>
        <taxon>Saccharomycetes</taxon>
        <taxon>Saccharomycetales</taxon>
        <taxon>Saccharomycetaceae</taxon>
        <taxon>Eremothecium</taxon>
    </lineage>
</organism>
<keyword evidence="3 5" id="KW-0539">Nucleus</keyword>
<dbReference type="InterPro" id="IPR017173">
    <property type="entry name" value="Sac3"/>
</dbReference>
<dbReference type="GO" id="GO:0005635">
    <property type="term" value="C:nuclear envelope"/>
    <property type="evidence" value="ECO:0007669"/>
    <property type="project" value="UniProtKB-SubCell"/>
</dbReference>
<dbReference type="RefSeq" id="XP_017985985.1">
    <property type="nucleotide sequence ID" value="XM_018130496.1"/>
</dbReference>
<evidence type="ECO:0000256" key="2">
    <source>
        <dbReference type="ARBA" id="ARBA00022553"/>
    </source>
</evidence>
<dbReference type="Gene3D" id="1.25.40.990">
    <property type="match status" value="1"/>
</dbReference>
<dbReference type="InterPro" id="IPR000717">
    <property type="entry name" value="PCI_dom"/>
</dbReference>
<keyword evidence="2" id="KW-0597">Phosphoprotein</keyword>
<accession>A0A120K141</accession>
<gene>
    <name evidence="8" type="ORF">AW171_hschr2520</name>
</gene>
<dbReference type="Gene3D" id="6.10.250.2880">
    <property type="match status" value="1"/>
</dbReference>
<comment type="similarity">
    <text evidence="4 5">Belongs to the SAC3 family.</text>
</comment>
<dbReference type="GO" id="GO:0070390">
    <property type="term" value="C:transcription export complex 2"/>
    <property type="evidence" value="ECO:0007669"/>
    <property type="project" value="UniProtKB-UniRule"/>
</dbReference>
<dbReference type="Pfam" id="PF12209">
    <property type="entry name" value="SAC3"/>
    <property type="match status" value="1"/>
</dbReference>
<dbReference type="Proteomes" id="UP000243052">
    <property type="component" value="Chromosome ii"/>
</dbReference>
<dbReference type="GO" id="GO:0006406">
    <property type="term" value="P:mRNA export from nucleus"/>
    <property type="evidence" value="ECO:0007669"/>
    <property type="project" value="UniProtKB-UniRule"/>
</dbReference>